<dbReference type="InterPro" id="IPR014811">
    <property type="entry name" value="ArgoL1"/>
</dbReference>
<evidence type="ECO:0000259" key="2">
    <source>
        <dbReference type="PROSITE" id="PS50821"/>
    </source>
</evidence>
<dbReference type="Pfam" id="PF08699">
    <property type="entry name" value="ArgoL1"/>
    <property type="match status" value="1"/>
</dbReference>
<evidence type="ECO:0000259" key="3">
    <source>
        <dbReference type="PROSITE" id="PS50822"/>
    </source>
</evidence>
<dbReference type="InterPro" id="IPR003165">
    <property type="entry name" value="Piwi"/>
</dbReference>
<feature type="region of interest" description="Disordered" evidence="1">
    <location>
        <begin position="755"/>
        <end position="778"/>
    </location>
</feature>
<feature type="domain" description="PAZ" evidence="2">
    <location>
        <begin position="154"/>
        <end position="268"/>
    </location>
</feature>
<dbReference type="GO" id="GO:0003723">
    <property type="term" value="F:RNA binding"/>
    <property type="evidence" value="ECO:0007669"/>
    <property type="project" value="InterPro"/>
</dbReference>
<dbReference type="Proteomes" id="UP001221757">
    <property type="component" value="Unassembled WGS sequence"/>
</dbReference>
<dbReference type="InterPro" id="IPR003100">
    <property type="entry name" value="PAZ_dom"/>
</dbReference>
<protein>
    <submittedName>
        <fullName evidence="4">Ribonuclease H-like domain-containing protein</fullName>
    </submittedName>
</protein>
<dbReference type="PROSITE" id="PS50821">
    <property type="entry name" value="PAZ"/>
    <property type="match status" value="1"/>
</dbReference>
<feature type="compositionally biased region" description="Polar residues" evidence="1">
    <location>
        <begin position="767"/>
        <end position="778"/>
    </location>
</feature>
<feature type="domain" description="Piwi" evidence="3">
    <location>
        <begin position="447"/>
        <end position="743"/>
    </location>
</feature>
<dbReference type="InterPro" id="IPR036085">
    <property type="entry name" value="PAZ_dom_sf"/>
</dbReference>
<evidence type="ECO:0000313" key="4">
    <source>
        <dbReference type="EMBL" id="KAJ7664974.1"/>
    </source>
</evidence>
<evidence type="ECO:0000313" key="5">
    <source>
        <dbReference type="Proteomes" id="UP001221757"/>
    </source>
</evidence>
<organism evidence="4 5">
    <name type="scientific">Mycena rosella</name>
    <name type="common">Pink bonnet</name>
    <name type="synonym">Agaricus rosellus</name>
    <dbReference type="NCBI Taxonomy" id="1033263"/>
    <lineage>
        <taxon>Eukaryota</taxon>
        <taxon>Fungi</taxon>
        <taxon>Dikarya</taxon>
        <taxon>Basidiomycota</taxon>
        <taxon>Agaricomycotina</taxon>
        <taxon>Agaricomycetes</taxon>
        <taxon>Agaricomycetidae</taxon>
        <taxon>Agaricales</taxon>
        <taxon>Marasmiineae</taxon>
        <taxon>Mycenaceae</taxon>
        <taxon>Mycena</taxon>
    </lineage>
</organism>
<dbReference type="InterPro" id="IPR032472">
    <property type="entry name" value="ArgoL2"/>
</dbReference>
<dbReference type="Pfam" id="PF02171">
    <property type="entry name" value="Piwi"/>
    <property type="match status" value="1"/>
</dbReference>
<dbReference type="EMBL" id="JARKIE010000217">
    <property type="protein sequence ID" value="KAJ7664974.1"/>
    <property type="molecule type" value="Genomic_DNA"/>
</dbReference>
<dbReference type="SMART" id="SM00950">
    <property type="entry name" value="Piwi"/>
    <property type="match status" value="1"/>
</dbReference>
<dbReference type="Gene3D" id="3.30.420.10">
    <property type="entry name" value="Ribonuclease H-like superfamily/Ribonuclease H"/>
    <property type="match status" value="1"/>
</dbReference>
<dbReference type="InterPro" id="IPR032473">
    <property type="entry name" value="Argonaute_Mid_dom"/>
</dbReference>
<evidence type="ECO:0000256" key="1">
    <source>
        <dbReference type="SAM" id="MobiDB-lite"/>
    </source>
</evidence>
<dbReference type="SUPFAM" id="SSF53098">
    <property type="entry name" value="Ribonuclease H-like"/>
    <property type="match status" value="1"/>
</dbReference>
<reference evidence="4" key="1">
    <citation type="submission" date="2023-03" db="EMBL/GenBank/DDBJ databases">
        <title>Massive genome expansion in bonnet fungi (Mycena s.s.) driven by repeated elements and novel gene families across ecological guilds.</title>
        <authorList>
            <consortium name="Lawrence Berkeley National Laboratory"/>
            <person name="Harder C.B."/>
            <person name="Miyauchi S."/>
            <person name="Viragh M."/>
            <person name="Kuo A."/>
            <person name="Thoen E."/>
            <person name="Andreopoulos B."/>
            <person name="Lu D."/>
            <person name="Skrede I."/>
            <person name="Drula E."/>
            <person name="Henrissat B."/>
            <person name="Morin E."/>
            <person name="Kohler A."/>
            <person name="Barry K."/>
            <person name="LaButti K."/>
            <person name="Morin E."/>
            <person name="Salamov A."/>
            <person name="Lipzen A."/>
            <person name="Mereny Z."/>
            <person name="Hegedus B."/>
            <person name="Baldrian P."/>
            <person name="Stursova M."/>
            <person name="Weitz H."/>
            <person name="Taylor A."/>
            <person name="Grigoriev I.V."/>
            <person name="Nagy L.G."/>
            <person name="Martin F."/>
            <person name="Kauserud H."/>
        </authorList>
    </citation>
    <scope>NUCLEOTIDE SEQUENCE</scope>
    <source>
        <strain evidence="4">CBHHK067</strain>
    </source>
</reference>
<dbReference type="Pfam" id="PF16487">
    <property type="entry name" value="ArgoMid"/>
    <property type="match status" value="1"/>
</dbReference>
<gene>
    <name evidence="4" type="ORF">B0H17DRAFT_292852</name>
</gene>
<dbReference type="PANTHER" id="PTHR22891">
    <property type="entry name" value="EUKARYOTIC TRANSLATION INITIATION FACTOR 2C"/>
    <property type="match status" value="1"/>
</dbReference>
<name>A0AAD7CVI5_MYCRO</name>
<dbReference type="Gene3D" id="3.40.50.2300">
    <property type="match status" value="1"/>
</dbReference>
<dbReference type="Pfam" id="PF02170">
    <property type="entry name" value="PAZ"/>
    <property type="match status" value="1"/>
</dbReference>
<dbReference type="SMART" id="SM01163">
    <property type="entry name" value="DUF1785"/>
    <property type="match status" value="1"/>
</dbReference>
<dbReference type="PROSITE" id="PS50822">
    <property type="entry name" value="PIWI"/>
    <property type="match status" value="1"/>
</dbReference>
<dbReference type="SUPFAM" id="SSF101690">
    <property type="entry name" value="PAZ domain"/>
    <property type="match status" value="1"/>
</dbReference>
<dbReference type="AlphaFoldDB" id="A0AAD7CVI5"/>
<dbReference type="Gene3D" id="2.170.260.10">
    <property type="entry name" value="paz domain"/>
    <property type="match status" value="1"/>
</dbReference>
<keyword evidence="5" id="KW-1185">Reference proteome</keyword>
<dbReference type="InterPro" id="IPR036397">
    <property type="entry name" value="RNaseH_sf"/>
</dbReference>
<dbReference type="Pfam" id="PF16488">
    <property type="entry name" value="ArgoL2"/>
    <property type="match status" value="1"/>
</dbReference>
<comment type="caution">
    <text evidence="4">The sequence shown here is derived from an EMBL/GenBank/DDBJ whole genome shotgun (WGS) entry which is preliminary data.</text>
</comment>
<dbReference type="InterPro" id="IPR012337">
    <property type="entry name" value="RNaseH-like_sf"/>
</dbReference>
<dbReference type="CDD" id="cd02846">
    <property type="entry name" value="PAZ_argonaute_like"/>
    <property type="match status" value="1"/>
</dbReference>
<proteinExistence type="predicted"/>
<accession>A0AAD7CVI5</accession>
<sequence length="797" mass="89046">MHLVSKLQAEEPGIFTPPAVYDGQRKMYAIHELDLGNTGSKDVVLDAMVYEIWVQRVGQSIDTSVLHRFVAGTQSQNSSVTVARQALDVALRMTPLTTLKIGNNRQIFYVPSLAKPIGLGVVLCRGFFQSLRPAPYRLLVNVDIHTRAVYLPGPLVDLAREYIETHNLRTAPEHKWRRLAQFITGIRVEWPVNGSGHMVRTVKGLSKHGANRESFTRRGDGRTQTIAQYFNEVLNRPLRHPDLPCVQVGRPDAGRGALVPMELCVVLPDQRLHTGVPDKVAREYVNFSARPPNERLQLVETGLQALGSGQSEYVRQFGITVQPSVLSTNARVLNPPILRYRPAPGSREAPTALPKKGYWNMKGKHFYKPATIESWALLNLDPTHPQAGPFLRTIVQRFVNGCRDAGIIVVQPTPAVIMHRDSQLDVLEQLNQAEQQCVQASGQKPSLLFVVLPNTNQQGMYETVKHWGDVMRGIPTQCMKEKYCSKSDPPYWLAQCWLNVAHKVNVKLGGINTVLDHGVPLLGDSQNGTMVMAKSVQGSYAAVVSSVDSHASKYVATLRAQKQQEMISDLGDMTARLLALYMAYRREKENIRSNAAPKRIIFFRDGVSEEQFPAILQEELPEIQAVCNSLKIPPKITVVVVGKRHHLRFFDQEKLLDDEKNCVAGTVIDRDVVHPTEFDYFLQSHYHGAPRGTVRPAHYSVLYDENNLSPDDMQSLSFALCHVYARSNRAVSIPAPVHYADRVCTRWKIHFNPGTSGGQVEGPADNDSPSPERSSIEAQQGALQMLHISQQDVMYFA</sequence>